<evidence type="ECO:0000256" key="1">
    <source>
        <dbReference type="ARBA" id="ARBA00010638"/>
    </source>
</evidence>
<dbReference type="InterPro" id="IPR037171">
    <property type="entry name" value="NagB/RpiA_transferase-like"/>
</dbReference>
<comment type="cofactor">
    <cofactor evidence="4">
        <name>Mg(2+)</name>
        <dbReference type="ChEBI" id="CHEBI:18420"/>
    </cofactor>
</comment>
<evidence type="ECO:0000256" key="4">
    <source>
        <dbReference type="RuleBase" id="RU361279"/>
    </source>
</evidence>
<keyword evidence="4" id="KW-0479">Metal-binding</keyword>
<dbReference type="InterPro" id="IPR024185">
    <property type="entry name" value="FTHF_cligase-like_sf"/>
</dbReference>
<dbReference type="Pfam" id="PF01812">
    <property type="entry name" value="5-FTHF_cyc-lig"/>
    <property type="match status" value="1"/>
</dbReference>
<evidence type="ECO:0000313" key="6">
    <source>
        <dbReference type="EMBL" id="MDT0642055.1"/>
    </source>
</evidence>
<organism evidence="6 7">
    <name type="scientific">Autumnicola tepida</name>
    <dbReference type="NCBI Taxonomy" id="3075595"/>
    <lineage>
        <taxon>Bacteria</taxon>
        <taxon>Pseudomonadati</taxon>
        <taxon>Bacteroidota</taxon>
        <taxon>Flavobacteriia</taxon>
        <taxon>Flavobacteriales</taxon>
        <taxon>Flavobacteriaceae</taxon>
        <taxon>Autumnicola</taxon>
    </lineage>
</organism>
<evidence type="ECO:0000313" key="7">
    <source>
        <dbReference type="Proteomes" id="UP001262889"/>
    </source>
</evidence>
<keyword evidence="4" id="KW-0460">Magnesium</keyword>
<dbReference type="RefSeq" id="WP_311533727.1">
    <property type="nucleotide sequence ID" value="NZ_JAVRHQ010000003.1"/>
</dbReference>
<dbReference type="PANTHER" id="PTHR23407:SF1">
    <property type="entry name" value="5-FORMYLTETRAHYDROFOLATE CYCLO-LIGASE"/>
    <property type="match status" value="1"/>
</dbReference>
<dbReference type="NCBIfam" id="TIGR02727">
    <property type="entry name" value="MTHFS_bact"/>
    <property type="match status" value="1"/>
</dbReference>
<dbReference type="Proteomes" id="UP001262889">
    <property type="component" value="Unassembled WGS sequence"/>
</dbReference>
<sequence length="189" mass="21917">MKKTALRKKYKELRLELTEEQIEELSLKIANQALQLPIWDYEFYHLFLSIAEQKEVDTEPLLHILQGKDKNVVLPKTDVQDNHLRNFLLTDSTAIRKNRWNIPEPEGGIEIGAEKMDVVFIPLLAFDETGHRVGYGKGFYDRFLASCKKEVIKVGLSFFKAELQIKNVLSSDIALDFCITPELIYTFRK</sequence>
<proteinExistence type="inferred from homology"/>
<keyword evidence="7" id="KW-1185">Reference proteome</keyword>
<evidence type="ECO:0000256" key="2">
    <source>
        <dbReference type="ARBA" id="ARBA00022741"/>
    </source>
</evidence>
<protein>
    <recommendedName>
        <fullName evidence="4">5-formyltetrahydrofolate cyclo-ligase</fullName>
        <ecNumber evidence="4">6.3.3.2</ecNumber>
    </recommendedName>
</protein>
<feature type="coiled-coil region" evidence="5">
    <location>
        <begin position="3"/>
        <end position="35"/>
    </location>
</feature>
<dbReference type="SUPFAM" id="SSF100950">
    <property type="entry name" value="NagB/RpiA/CoA transferase-like"/>
    <property type="match status" value="1"/>
</dbReference>
<evidence type="ECO:0000256" key="5">
    <source>
        <dbReference type="SAM" id="Coils"/>
    </source>
</evidence>
<dbReference type="EMBL" id="JAVRHQ010000003">
    <property type="protein sequence ID" value="MDT0642055.1"/>
    <property type="molecule type" value="Genomic_DNA"/>
</dbReference>
<reference evidence="6 7" key="1">
    <citation type="submission" date="2023-09" db="EMBL/GenBank/DDBJ databases">
        <authorList>
            <person name="Rey-Velasco X."/>
        </authorList>
    </citation>
    <scope>NUCLEOTIDE SEQUENCE [LARGE SCALE GENOMIC DNA]</scope>
    <source>
        <strain evidence="6 7">F363</strain>
    </source>
</reference>
<keyword evidence="2 4" id="KW-0547">Nucleotide-binding</keyword>
<keyword evidence="3 4" id="KW-0067">ATP-binding</keyword>
<accession>A0ABU3C7K8</accession>
<name>A0ABU3C7K8_9FLAO</name>
<keyword evidence="6" id="KW-0436">Ligase</keyword>
<dbReference type="EC" id="6.3.3.2" evidence="4"/>
<dbReference type="InterPro" id="IPR002698">
    <property type="entry name" value="FTHF_cligase"/>
</dbReference>
<gene>
    <name evidence="6" type="ORF">RM553_04340</name>
</gene>
<keyword evidence="5" id="KW-0175">Coiled coil</keyword>
<dbReference type="PANTHER" id="PTHR23407">
    <property type="entry name" value="ATPASE INHIBITOR/5-FORMYLTETRAHYDROFOLATE CYCLO-LIGASE"/>
    <property type="match status" value="1"/>
</dbReference>
<dbReference type="PIRSF" id="PIRSF006806">
    <property type="entry name" value="FTHF_cligase"/>
    <property type="match status" value="1"/>
</dbReference>
<comment type="caution">
    <text evidence="6">The sequence shown here is derived from an EMBL/GenBank/DDBJ whole genome shotgun (WGS) entry which is preliminary data.</text>
</comment>
<evidence type="ECO:0000256" key="3">
    <source>
        <dbReference type="ARBA" id="ARBA00022840"/>
    </source>
</evidence>
<dbReference type="Gene3D" id="3.40.50.10420">
    <property type="entry name" value="NagB/RpiA/CoA transferase-like"/>
    <property type="match status" value="1"/>
</dbReference>
<comment type="similarity">
    <text evidence="1 4">Belongs to the 5-formyltetrahydrofolate cyclo-ligase family.</text>
</comment>
<dbReference type="GO" id="GO:0030272">
    <property type="term" value="F:5-formyltetrahydrofolate cyclo-ligase activity"/>
    <property type="evidence" value="ECO:0007669"/>
    <property type="project" value="UniProtKB-EC"/>
</dbReference>
<comment type="catalytic activity">
    <reaction evidence="4">
        <text>(6S)-5-formyl-5,6,7,8-tetrahydrofolate + ATP = (6R)-5,10-methenyltetrahydrofolate + ADP + phosphate</text>
        <dbReference type="Rhea" id="RHEA:10488"/>
        <dbReference type="ChEBI" id="CHEBI:30616"/>
        <dbReference type="ChEBI" id="CHEBI:43474"/>
        <dbReference type="ChEBI" id="CHEBI:57455"/>
        <dbReference type="ChEBI" id="CHEBI:57457"/>
        <dbReference type="ChEBI" id="CHEBI:456216"/>
        <dbReference type="EC" id="6.3.3.2"/>
    </reaction>
</comment>